<evidence type="ECO:0000256" key="1">
    <source>
        <dbReference type="SAM" id="MobiDB-lite"/>
    </source>
</evidence>
<protein>
    <recommendedName>
        <fullName evidence="2">Helicase HerA central domain-containing protein</fullName>
    </recommendedName>
</protein>
<dbReference type="InterPro" id="IPR002789">
    <property type="entry name" value="HerA_central"/>
</dbReference>
<sequence>MIIVLTDRPGREGLYVTAVKQEGSSDLQLYDYVRITPPNTSYQTPESKREWIGQITRPNLNVSMVTDNPFDPSLIHALYLTQSRSDTMIEMAKTIETWEIHLLGEYDGHRLTTLRRRPQPGSRVERLDRETTLKVLELPKYDEKQVNAIGYLLNADDVPLCVNKSIFRHHMMISGGTGSGKSNTGANLVYQAARIGFTVFLYDAKPDYTLIDKPNSDESVKDVWDEMKKYGLQPFGADNLVRVAIYGIGRAKNLHYKGYQAILSFRASDFDAEWLGSLFFTGKADYNQYEEFVSVCKELRETKREYSLKDVLDVIRQRSDGDKKEEEEGKKNSKKSERTVHKQTADAIIRKVERKQKTMPWLDSLNQEVSEVTEKQTQLPFEQTTGLATKLKTQPYRVDNFISKGKIVYIDLADVDADSYALFLGYFFRENQRYLSQNPQFRSLGILEFADEAHRIFTNDTRYSDLLEFEFNRTMMEGRSLGHGVIISLQNASQVPSSILNNINSHIVMRQNNREVAKFATQTMGVDFADQSISLAPGQALCRMFGSTATVLAQMAPSPYELERSDNV</sequence>
<evidence type="ECO:0000313" key="4">
    <source>
        <dbReference type="Proteomes" id="UP000050514"/>
    </source>
</evidence>
<feature type="domain" description="Helicase HerA central" evidence="2">
    <location>
        <begin position="149"/>
        <end position="346"/>
    </location>
</feature>
<reference evidence="3 4" key="1">
    <citation type="submission" date="2015-07" db="EMBL/GenBank/DDBJ databases">
        <title>Draft genome of Bellilinea caldifistulae DSM 17877.</title>
        <authorList>
            <person name="Hemp J."/>
            <person name="Ward L.M."/>
            <person name="Pace L.A."/>
            <person name="Fischer W.W."/>
        </authorList>
    </citation>
    <scope>NUCLEOTIDE SEQUENCE [LARGE SCALE GENOMIC DNA]</scope>
    <source>
        <strain evidence="3 4">GOMI-1</strain>
    </source>
</reference>
<evidence type="ECO:0000313" key="3">
    <source>
        <dbReference type="EMBL" id="KPL76608.1"/>
    </source>
</evidence>
<dbReference type="InterPro" id="IPR008571">
    <property type="entry name" value="HerA-like"/>
</dbReference>
<evidence type="ECO:0000259" key="2">
    <source>
        <dbReference type="Pfam" id="PF01935"/>
    </source>
</evidence>
<dbReference type="PANTHER" id="PTHR42957">
    <property type="entry name" value="HELICASE MJ1565-RELATED"/>
    <property type="match status" value="1"/>
</dbReference>
<dbReference type="Pfam" id="PF01935">
    <property type="entry name" value="DUF87"/>
    <property type="match status" value="1"/>
</dbReference>
<dbReference type="EMBL" id="LGHJ01000011">
    <property type="protein sequence ID" value="KPL76608.1"/>
    <property type="molecule type" value="Genomic_DNA"/>
</dbReference>
<dbReference type="STRING" id="360411.AC812_04610"/>
<dbReference type="PATRIC" id="fig|360411.5.peg.13"/>
<name>A0A0P6XN10_9CHLR</name>
<dbReference type="PANTHER" id="PTHR42957:SF1">
    <property type="entry name" value="HELICASE MJ1565-RELATED"/>
    <property type="match status" value="1"/>
</dbReference>
<dbReference type="InterPro" id="IPR027417">
    <property type="entry name" value="P-loop_NTPase"/>
</dbReference>
<feature type="region of interest" description="Disordered" evidence="1">
    <location>
        <begin position="319"/>
        <end position="340"/>
    </location>
</feature>
<accession>A0A0P6XN10</accession>
<proteinExistence type="predicted"/>
<dbReference type="Gene3D" id="3.40.50.300">
    <property type="entry name" value="P-loop containing nucleotide triphosphate hydrolases"/>
    <property type="match status" value="2"/>
</dbReference>
<organism evidence="3 4">
    <name type="scientific">Bellilinea caldifistulae</name>
    <dbReference type="NCBI Taxonomy" id="360411"/>
    <lineage>
        <taxon>Bacteria</taxon>
        <taxon>Bacillati</taxon>
        <taxon>Chloroflexota</taxon>
        <taxon>Anaerolineae</taxon>
        <taxon>Anaerolineales</taxon>
        <taxon>Anaerolineaceae</taxon>
        <taxon>Bellilinea</taxon>
    </lineage>
</organism>
<gene>
    <name evidence="3" type="ORF">AC812_04610</name>
</gene>
<comment type="caution">
    <text evidence="3">The sequence shown here is derived from an EMBL/GenBank/DDBJ whole genome shotgun (WGS) entry which is preliminary data.</text>
</comment>
<dbReference type="OrthoDB" id="581136at2"/>
<dbReference type="AlphaFoldDB" id="A0A0P6XN10"/>
<dbReference type="RefSeq" id="WP_061919652.1">
    <property type="nucleotide sequence ID" value="NZ_DF967971.1"/>
</dbReference>
<dbReference type="Proteomes" id="UP000050514">
    <property type="component" value="Unassembled WGS sequence"/>
</dbReference>
<keyword evidence="4" id="KW-1185">Reference proteome</keyword>
<dbReference type="SUPFAM" id="SSF52540">
    <property type="entry name" value="P-loop containing nucleoside triphosphate hydrolases"/>
    <property type="match status" value="1"/>
</dbReference>